<evidence type="ECO:0008006" key="4">
    <source>
        <dbReference type="Google" id="ProtNLM"/>
    </source>
</evidence>
<proteinExistence type="predicted"/>
<evidence type="ECO:0000256" key="1">
    <source>
        <dbReference type="ARBA" id="ARBA00022679"/>
    </source>
</evidence>
<keyword evidence="3" id="KW-1185">Reference proteome</keyword>
<gene>
    <name evidence="2" type="ORF">GCM10023352_15430</name>
</gene>
<dbReference type="PANTHER" id="PTHR46401:SF2">
    <property type="entry name" value="GLYCOSYLTRANSFERASE WBBK-RELATED"/>
    <property type="match status" value="1"/>
</dbReference>
<dbReference type="EMBL" id="BAABKP010000002">
    <property type="protein sequence ID" value="GAA4796820.1"/>
    <property type="molecule type" value="Genomic_DNA"/>
</dbReference>
<keyword evidence="1" id="KW-0808">Transferase</keyword>
<dbReference type="SUPFAM" id="SSF53756">
    <property type="entry name" value="UDP-Glycosyltransferase/glycogen phosphorylase"/>
    <property type="match status" value="1"/>
</dbReference>
<dbReference type="PANTHER" id="PTHR46401">
    <property type="entry name" value="GLYCOSYLTRANSFERASE WBBK-RELATED"/>
    <property type="match status" value="1"/>
</dbReference>
<dbReference type="Pfam" id="PF13692">
    <property type="entry name" value="Glyco_trans_1_4"/>
    <property type="match status" value="1"/>
</dbReference>
<organism evidence="2 3">
    <name type="scientific">Rothia endophytica</name>
    <dbReference type="NCBI Taxonomy" id="1324766"/>
    <lineage>
        <taxon>Bacteria</taxon>
        <taxon>Bacillati</taxon>
        <taxon>Actinomycetota</taxon>
        <taxon>Actinomycetes</taxon>
        <taxon>Micrococcales</taxon>
        <taxon>Micrococcaceae</taxon>
        <taxon>Rothia</taxon>
    </lineage>
</organism>
<dbReference type="Gene3D" id="3.40.50.2000">
    <property type="entry name" value="Glycogen Phosphorylase B"/>
    <property type="match status" value="1"/>
</dbReference>
<protein>
    <recommendedName>
        <fullName evidence="4">Glycosyl transferase family 1 domain-containing protein</fullName>
    </recommendedName>
</protein>
<evidence type="ECO:0000313" key="3">
    <source>
        <dbReference type="Proteomes" id="UP001500187"/>
    </source>
</evidence>
<reference evidence="3" key="1">
    <citation type="journal article" date="2019" name="Int. J. Syst. Evol. Microbiol.">
        <title>The Global Catalogue of Microorganisms (GCM) 10K type strain sequencing project: providing services to taxonomists for standard genome sequencing and annotation.</title>
        <authorList>
            <consortium name="The Broad Institute Genomics Platform"/>
            <consortium name="The Broad Institute Genome Sequencing Center for Infectious Disease"/>
            <person name="Wu L."/>
            <person name="Ma J."/>
        </authorList>
    </citation>
    <scope>NUCLEOTIDE SEQUENCE [LARGE SCALE GENOMIC DNA]</scope>
    <source>
        <strain evidence="3">JCM 18541</strain>
    </source>
</reference>
<name>A0ABP9BK82_9MICC</name>
<comment type="caution">
    <text evidence="2">The sequence shown here is derived from an EMBL/GenBank/DDBJ whole genome shotgun (WGS) entry which is preliminary data.</text>
</comment>
<evidence type="ECO:0000313" key="2">
    <source>
        <dbReference type="EMBL" id="GAA4796820.1"/>
    </source>
</evidence>
<sequence>MQASTSERTELVKKYSAVDLIFVLSSNQVDILVDAGFPRERVEAISFGFAPELFSHSPHMKKPGLISAVGFDRGRDYATLIEAARTINADIHLYTRPESVAGIDLPSNIIFHGLVPFEEYVKVLHESSILAIPTVELAYPTGQTVALEAAATGAALLLTESAAMRDYFDDQVAYYHPQGDPEAWSLRINQLLEDPQEVAQKGHRASEHVHANFLYLSMWRSIEQSLHNRGWLLAGS</sequence>
<accession>A0ABP9BK82</accession>
<dbReference type="Proteomes" id="UP001500187">
    <property type="component" value="Unassembled WGS sequence"/>
</dbReference>